<evidence type="ECO:0000313" key="4">
    <source>
        <dbReference type="Proteomes" id="UP000543030"/>
    </source>
</evidence>
<dbReference type="Pfam" id="PF12978">
    <property type="entry name" value="DUF3862"/>
    <property type="match status" value="1"/>
</dbReference>
<protein>
    <recommendedName>
        <fullName evidence="5">DUF3862 domain-containing protein</fullName>
    </recommendedName>
</protein>
<dbReference type="InterPro" id="IPR024418">
    <property type="entry name" value="DUF3862"/>
</dbReference>
<evidence type="ECO:0000256" key="2">
    <source>
        <dbReference type="SAM" id="SignalP"/>
    </source>
</evidence>
<evidence type="ECO:0008006" key="5">
    <source>
        <dbReference type="Google" id="ProtNLM"/>
    </source>
</evidence>
<gene>
    <name evidence="3" type="ORF">HNQ50_000239</name>
</gene>
<name>A0A840R865_9NEIS</name>
<dbReference type="Gene3D" id="3.30.1450.10">
    <property type="match status" value="1"/>
</dbReference>
<comment type="caution">
    <text evidence="3">The sequence shown here is derived from an EMBL/GenBank/DDBJ whole genome shotgun (WGS) entry which is preliminary data.</text>
</comment>
<dbReference type="InterPro" id="IPR037873">
    <property type="entry name" value="BamE-like"/>
</dbReference>
<dbReference type="Proteomes" id="UP000543030">
    <property type="component" value="Unassembled WGS sequence"/>
</dbReference>
<proteinExistence type="predicted"/>
<sequence length="88" mass="9316">MKPKILLAAAVLTLALSACSKITAENYAKIDTGMARADVVQILGEPDKTESSSLLGISGENAVWESHGTVITLRLVNGVVLTKDLQKH</sequence>
<keyword evidence="1 2" id="KW-0732">Signal</keyword>
<dbReference type="AlphaFoldDB" id="A0A840R865"/>
<dbReference type="PROSITE" id="PS51257">
    <property type="entry name" value="PROKAR_LIPOPROTEIN"/>
    <property type="match status" value="1"/>
</dbReference>
<keyword evidence="4" id="KW-1185">Reference proteome</keyword>
<feature type="chain" id="PRO_5032306796" description="DUF3862 domain-containing protein" evidence="2">
    <location>
        <begin position="21"/>
        <end position="88"/>
    </location>
</feature>
<evidence type="ECO:0000313" key="3">
    <source>
        <dbReference type="EMBL" id="MBB5189529.1"/>
    </source>
</evidence>
<reference evidence="3 4" key="1">
    <citation type="submission" date="2020-08" db="EMBL/GenBank/DDBJ databases">
        <title>Genomic Encyclopedia of Type Strains, Phase IV (KMG-IV): sequencing the most valuable type-strain genomes for metagenomic binning, comparative biology and taxonomic classification.</title>
        <authorList>
            <person name="Goeker M."/>
        </authorList>
    </citation>
    <scope>NUCLEOTIDE SEQUENCE [LARGE SCALE GENOMIC DNA]</scope>
    <source>
        <strain evidence="3 4">DSM 18233</strain>
    </source>
</reference>
<feature type="signal peptide" evidence="2">
    <location>
        <begin position="1"/>
        <end position="20"/>
    </location>
</feature>
<dbReference type="EMBL" id="JACHHN010000001">
    <property type="protein sequence ID" value="MBB5189529.1"/>
    <property type="molecule type" value="Genomic_DNA"/>
</dbReference>
<organism evidence="3 4">
    <name type="scientific">Silvimonas terrae</name>
    <dbReference type="NCBI Taxonomy" id="300266"/>
    <lineage>
        <taxon>Bacteria</taxon>
        <taxon>Pseudomonadati</taxon>
        <taxon>Pseudomonadota</taxon>
        <taxon>Betaproteobacteria</taxon>
        <taxon>Neisseriales</taxon>
        <taxon>Chitinibacteraceae</taxon>
        <taxon>Silvimonas</taxon>
    </lineage>
</organism>
<evidence type="ECO:0000256" key="1">
    <source>
        <dbReference type="ARBA" id="ARBA00022729"/>
    </source>
</evidence>
<dbReference type="RefSeq" id="WP_184096723.1">
    <property type="nucleotide sequence ID" value="NZ_JACHHN010000001.1"/>
</dbReference>
<accession>A0A840R865</accession>